<reference evidence="1" key="1">
    <citation type="submission" date="2014-11" db="EMBL/GenBank/DDBJ databases">
        <authorList>
            <person name="Amaro Gonzalez C."/>
        </authorList>
    </citation>
    <scope>NUCLEOTIDE SEQUENCE</scope>
</reference>
<dbReference type="AlphaFoldDB" id="A0A0E9PSP2"/>
<name>A0A0E9PSP2_ANGAN</name>
<organism evidence="1">
    <name type="scientific">Anguilla anguilla</name>
    <name type="common">European freshwater eel</name>
    <name type="synonym">Muraena anguilla</name>
    <dbReference type="NCBI Taxonomy" id="7936"/>
    <lineage>
        <taxon>Eukaryota</taxon>
        <taxon>Metazoa</taxon>
        <taxon>Chordata</taxon>
        <taxon>Craniata</taxon>
        <taxon>Vertebrata</taxon>
        <taxon>Euteleostomi</taxon>
        <taxon>Actinopterygii</taxon>
        <taxon>Neopterygii</taxon>
        <taxon>Teleostei</taxon>
        <taxon>Anguilliformes</taxon>
        <taxon>Anguillidae</taxon>
        <taxon>Anguilla</taxon>
    </lineage>
</organism>
<sequence length="39" mass="4493">MAKMRLFSPVTQLSWSVALAHSRMVLPLKDLIDITQTFF</sequence>
<accession>A0A0E9PSP2</accession>
<dbReference type="EMBL" id="GBXM01101714">
    <property type="protein sequence ID" value="JAH06863.1"/>
    <property type="molecule type" value="Transcribed_RNA"/>
</dbReference>
<protein>
    <submittedName>
        <fullName evidence="1">Uncharacterized protein</fullName>
    </submittedName>
</protein>
<reference evidence="1" key="2">
    <citation type="journal article" date="2015" name="Fish Shellfish Immunol.">
        <title>Early steps in the European eel (Anguilla anguilla)-Vibrio vulnificus interaction in the gills: Role of the RtxA13 toxin.</title>
        <authorList>
            <person name="Callol A."/>
            <person name="Pajuelo D."/>
            <person name="Ebbesson L."/>
            <person name="Teles M."/>
            <person name="MacKenzie S."/>
            <person name="Amaro C."/>
        </authorList>
    </citation>
    <scope>NUCLEOTIDE SEQUENCE</scope>
</reference>
<proteinExistence type="predicted"/>
<evidence type="ECO:0000313" key="1">
    <source>
        <dbReference type="EMBL" id="JAH06863.1"/>
    </source>
</evidence>